<feature type="compositionally biased region" description="Low complexity" evidence="1">
    <location>
        <begin position="12"/>
        <end position="26"/>
    </location>
</feature>
<reference evidence="3" key="1">
    <citation type="journal article" date="2014" name="Science">
        <title>Ancient hybridizations among the ancestral genomes of bread wheat.</title>
        <authorList>
            <consortium name="International Wheat Genome Sequencing Consortium,"/>
            <person name="Marcussen T."/>
            <person name="Sandve S.R."/>
            <person name="Heier L."/>
            <person name="Spannagl M."/>
            <person name="Pfeifer M."/>
            <person name="Jakobsen K.S."/>
            <person name="Wulff B.B."/>
            <person name="Steuernagel B."/>
            <person name="Mayer K.F."/>
            <person name="Olsen O.A."/>
        </authorList>
    </citation>
    <scope>NUCLEOTIDE SEQUENCE [LARGE SCALE GENOMIC DNA]</scope>
    <source>
        <strain evidence="3">cv. AL8/78</strain>
    </source>
</reference>
<evidence type="ECO:0000256" key="1">
    <source>
        <dbReference type="SAM" id="MobiDB-lite"/>
    </source>
</evidence>
<dbReference type="Gramene" id="AET3Gv20528800.1">
    <property type="protein sequence ID" value="AET3Gv20528800.1"/>
    <property type="gene ID" value="AET3Gv20528800"/>
</dbReference>
<evidence type="ECO:0000313" key="2">
    <source>
        <dbReference type="EnsemblPlants" id="AET3Gv20528800.1"/>
    </source>
</evidence>
<protein>
    <submittedName>
        <fullName evidence="2">Uncharacterized protein</fullName>
    </submittedName>
</protein>
<organism evidence="2 3">
    <name type="scientific">Aegilops tauschii subsp. strangulata</name>
    <name type="common">Goatgrass</name>
    <dbReference type="NCBI Taxonomy" id="200361"/>
    <lineage>
        <taxon>Eukaryota</taxon>
        <taxon>Viridiplantae</taxon>
        <taxon>Streptophyta</taxon>
        <taxon>Embryophyta</taxon>
        <taxon>Tracheophyta</taxon>
        <taxon>Spermatophyta</taxon>
        <taxon>Magnoliopsida</taxon>
        <taxon>Liliopsida</taxon>
        <taxon>Poales</taxon>
        <taxon>Poaceae</taxon>
        <taxon>BOP clade</taxon>
        <taxon>Pooideae</taxon>
        <taxon>Triticodae</taxon>
        <taxon>Triticeae</taxon>
        <taxon>Triticinae</taxon>
        <taxon>Aegilops</taxon>
    </lineage>
</organism>
<dbReference type="Proteomes" id="UP000015105">
    <property type="component" value="Chromosome 3D"/>
</dbReference>
<evidence type="ECO:0000313" key="3">
    <source>
        <dbReference type="Proteomes" id="UP000015105"/>
    </source>
</evidence>
<feature type="region of interest" description="Disordered" evidence="1">
    <location>
        <begin position="116"/>
        <end position="172"/>
    </location>
</feature>
<name>A0A453F021_AEGTS</name>
<feature type="region of interest" description="Disordered" evidence="1">
    <location>
        <begin position="1"/>
        <end position="27"/>
    </location>
</feature>
<dbReference type="AlphaFoldDB" id="A0A453F021"/>
<dbReference type="EnsemblPlants" id="AET3Gv20528800.1">
    <property type="protein sequence ID" value="AET3Gv20528800.1"/>
    <property type="gene ID" value="AET3Gv20528800"/>
</dbReference>
<keyword evidence="3" id="KW-1185">Reference proteome</keyword>
<accession>A0A453F021</accession>
<reference evidence="2" key="4">
    <citation type="submission" date="2019-03" db="UniProtKB">
        <authorList>
            <consortium name="EnsemblPlants"/>
        </authorList>
    </citation>
    <scope>IDENTIFICATION</scope>
</reference>
<reference evidence="3" key="2">
    <citation type="journal article" date="2017" name="Nat. Plants">
        <title>The Aegilops tauschii genome reveals multiple impacts of transposons.</title>
        <authorList>
            <person name="Zhao G."/>
            <person name="Zou C."/>
            <person name="Li K."/>
            <person name="Wang K."/>
            <person name="Li T."/>
            <person name="Gao L."/>
            <person name="Zhang X."/>
            <person name="Wang H."/>
            <person name="Yang Z."/>
            <person name="Liu X."/>
            <person name="Jiang W."/>
            <person name="Mao L."/>
            <person name="Kong X."/>
            <person name="Jiao Y."/>
            <person name="Jia J."/>
        </authorList>
    </citation>
    <scope>NUCLEOTIDE SEQUENCE [LARGE SCALE GENOMIC DNA]</scope>
    <source>
        <strain evidence="3">cv. AL8/78</strain>
    </source>
</reference>
<reference evidence="2" key="3">
    <citation type="journal article" date="2017" name="Nature">
        <title>Genome sequence of the progenitor of the wheat D genome Aegilops tauschii.</title>
        <authorList>
            <person name="Luo M.C."/>
            <person name="Gu Y.Q."/>
            <person name="Puiu D."/>
            <person name="Wang H."/>
            <person name="Twardziok S.O."/>
            <person name="Deal K.R."/>
            <person name="Huo N."/>
            <person name="Zhu T."/>
            <person name="Wang L."/>
            <person name="Wang Y."/>
            <person name="McGuire P.E."/>
            <person name="Liu S."/>
            <person name="Long H."/>
            <person name="Ramasamy R.K."/>
            <person name="Rodriguez J.C."/>
            <person name="Van S.L."/>
            <person name="Yuan L."/>
            <person name="Wang Z."/>
            <person name="Xia Z."/>
            <person name="Xiao L."/>
            <person name="Anderson O.D."/>
            <person name="Ouyang S."/>
            <person name="Liang Y."/>
            <person name="Zimin A.V."/>
            <person name="Pertea G."/>
            <person name="Qi P."/>
            <person name="Bennetzen J.L."/>
            <person name="Dai X."/>
            <person name="Dawson M.W."/>
            <person name="Muller H.G."/>
            <person name="Kugler K."/>
            <person name="Rivarola-Duarte L."/>
            <person name="Spannagl M."/>
            <person name="Mayer K.F.X."/>
            <person name="Lu F.H."/>
            <person name="Bevan M.W."/>
            <person name="Leroy P."/>
            <person name="Li P."/>
            <person name="You F.M."/>
            <person name="Sun Q."/>
            <person name="Liu Z."/>
            <person name="Lyons E."/>
            <person name="Wicker T."/>
            <person name="Salzberg S.L."/>
            <person name="Devos K.M."/>
            <person name="Dvorak J."/>
        </authorList>
    </citation>
    <scope>NUCLEOTIDE SEQUENCE [LARGE SCALE GENOMIC DNA]</scope>
    <source>
        <strain evidence="2">cv. AL8/78</strain>
    </source>
</reference>
<reference evidence="2" key="5">
    <citation type="journal article" date="2021" name="G3 (Bethesda)">
        <title>Aegilops tauschii genome assembly Aet v5.0 features greater sequence contiguity and improved annotation.</title>
        <authorList>
            <person name="Wang L."/>
            <person name="Zhu T."/>
            <person name="Rodriguez J.C."/>
            <person name="Deal K.R."/>
            <person name="Dubcovsky J."/>
            <person name="McGuire P.E."/>
            <person name="Lux T."/>
            <person name="Spannagl M."/>
            <person name="Mayer K.F.X."/>
            <person name="Baldrich P."/>
            <person name="Meyers B.C."/>
            <person name="Huo N."/>
            <person name="Gu Y.Q."/>
            <person name="Zhou H."/>
            <person name="Devos K.M."/>
            <person name="Bennetzen J.L."/>
            <person name="Unver T."/>
            <person name="Budak H."/>
            <person name="Gulick P.J."/>
            <person name="Galiba G."/>
            <person name="Kalapos B."/>
            <person name="Nelson D.R."/>
            <person name="Li P."/>
            <person name="You F.M."/>
            <person name="Luo M.C."/>
            <person name="Dvorak J."/>
        </authorList>
    </citation>
    <scope>NUCLEOTIDE SEQUENCE [LARGE SCALE GENOMIC DNA]</scope>
    <source>
        <strain evidence="2">cv. AL8/78</strain>
    </source>
</reference>
<sequence length="183" mass="20126">IAQKNPPLTMAPHSSSHSLSSSTLQSPPLPFHRQRCRILLSPPRRQLAPPLPAISSTPRTWRRSHPPLTATMARLVRSGGGWWRSLARRRSLAPALPRNLRSLPVFLRLPTPPNIAMAGGGNHPGANKRNREEAGMPKRAKRKKPYKDHAARGSGGAKGKPQPVTTKDNRVATKVWTSLEHVC</sequence>
<proteinExistence type="predicted"/>